<keyword evidence="2" id="KW-0614">Plasmid</keyword>
<dbReference type="InterPro" id="IPR025475">
    <property type="entry name" value="DUF4326"/>
</dbReference>
<gene>
    <name evidence="2" type="ORF">pCQ4.128</name>
</gene>
<sequence>MAYRRLPRGDLMPSRIQRRRNKGWRKPEGAVYVGRGTKWGNPWRVGEPSPWAPYQPMTRVQAVEVFRYGIDTPQGREIVRRDLAGRDLMCWCPLPEPGERDHCHAAVLLDLANGDTP</sequence>
<accession>I0CEP0</accession>
<dbReference type="AlphaFoldDB" id="I0CEP0"/>
<organism evidence="2">
    <name type="scientific">Streptomyces sp. W75</name>
    <dbReference type="NCBI Taxonomy" id="1170711"/>
    <lineage>
        <taxon>Bacteria</taxon>
        <taxon>Bacillati</taxon>
        <taxon>Actinomycetota</taxon>
        <taxon>Actinomycetes</taxon>
        <taxon>Kitasatosporales</taxon>
        <taxon>Streptomycetaceae</taxon>
        <taxon>Streptomyces</taxon>
    </lineage>
</organism>
<name>I0CEP0_9ACTN</name>
<protein>
    <submittedName>
        <fullName evidence="2">Gp60</fullName>
    </submittedName>
</protein>
<evidence type="ECO:0000313" key="2">
    <source>
        <dbReference type="EMBL" id="AFH75253.1"/>
    </source>
</evidence>
<proteinExistence type="predicted"/>
<reference evidence="2" key="1">
    <citation type="submission" date="2011-12" db="EMBL/GenBank/DDBJ databases">
        <title>Complete nucleotide sequence of Streptomyces circular plasmid pCQ4.</title>
        <authorList>
            <person name="Cheng Q."/>
            <person name="Tian X."/>
            <person name="Qin Z."/>
        </authorList>
    </citation>
    <scope>NUCLEOTIDE SEQUENCE</scope>
    <source>
        <strain evidence="2">W75</strain>
        <plasmid evidence="2">pCQ4</plasmid>
    </source>
</reference>
<feature type="domain" description="DUF4326" evidence="1">
    <location>
        <begin position="20"/>
        <end position="109"/>
    </location>
</feature>
<evidence type="ECO:0000259" key="1">
    <source>
        <dbReference type="Pfam" id="PF14216"/>
    </source>
</evidence>
<dbReference type="EMBL" id="JQ340175">
    <property type="protein sequence ID" value="AFH75253.1"/>
    <property type="molecule type" value="Genomic_DNA"/>
</dbReference>
<dbReference type="Pfam" id="PF14216">
    <property type="entry name" value="DUF4326"/>
    <property type="match status" value="1"/>
</dbReference>
<geneLocation type="plasmid" evidence="2">
    <name>pCQ4</name>
</geneLocation>